<dbReference type="GO" id="GO:0048188">
    <property type="term" value="C:Set1C/COMPASS complex"/>
    <property type="evidence" value="ECO:0007669"/>
    <property type="project" value="InterPro"/>
</dbReference>
<feature type="compositionally biased region" description="Acidic residues" evidence="6">
    <location>
        <begin position="343"/>
        <end position="357"/>
    </location>
</feature>
<organism evidence="7 8">
    <name type="scientific">Acanthamoeba castellanii (strain ATCC 30010 / Neff)</name>
    <dbReference type="NCBI Taxonomy" id="1257118"/>
    <lineage>
        <taxon>Eukaryota</taxon>
        <taxon>Amoebozoa</taxon>
        <taxon>Discosea</taxon>
        <taxon>Longamoebia</taxon>
        <taxon>Centramoebida</taxon>
        <taxon>Acanthamoebidae</taxon>
        <taxon>Acanthamoeba</taxon>
    </lineage>
</organism>
<dbReference type="VEuPathDB" id="AmoebaDB:ACA1_063420"/>
<dbReference type="STRING" id="1257118.L8GYI7"/>
<evidence type="ECO:0000313" key="8">
    <source>
        <dbReference type="Proteomes" id="UP000011083"/>
    </source>
</evidence>
<dbReference type="PROSITE" id="PS50294">
    <property type="entry name" value="WD_REPEATS_REGION"/>
    <property type="match status" value="1"/>
</dbReference>
<dbReference type="PANTHER" id="PTHR44040">
    <property type="entry name" value="RETINOBLASTOMA-BINDING PROTEIN 5"/>
    <property type="match status" value="1"/>
</dbReference>
<dbReference type="Gene3D" id="2.130.10.10">
    <property type="entry name" value="YVTN repeat-like/Quinoprotein amine dehydrogenase"/>
    <property type="match status" value="2"/>
</dbReference>
<dbReference type="InterPro" id="IPR036322">
    <property type="entry name" value="WD40_repeat_dom_sf"/>
</dbReference>
<accession>L8GYI7</accession>
<reference evidence="7 8" key="1">
    <citation type="journal article" date="2013" name="Genome Biol.">
        <title>Genome of Acanthamoeba castellanii highlights extensive lateral gene transfer and early evolution of tyrosine kinase signaling.</title>
        <authorList>
            <person name="Clarke M."/>
            <person name="Lohan A.J."/>
            <person name="Liu B."/>
            <person name="Lagkouvardos I."/>
            <person name="Roy S."/>
            <person name="Zafar N."/>
            <person name="Bertelli C."/>
            <person name="Schilde C."/>
            <person name="Kianianmomeni A."/>
            <person name="Burglin T.R."/>
            <person name="Frech C."/>
            <person name="Turcotte B."/>
            <person name="Kopec K.O."/>
            <person name="Synnott J.M."/>
            <person name="Choo C."/>
            <person name="Paponov I."/>
            <person name="Finkler A."/>
            <person name="Soon Heng Tan C."/>
            <person name="Hutchins A.P."/>
            <person name="Weinmeier T."/>
            <person name="Rattei T."/>
            <person name="Chu J.S."/>
            <person name="Gimenez G."/>
            <person name="Irimia M."/>
            <person name="Rigden D.J."/>
            <person name="Fitzpatrick D.A."/>
            <person name="Lorenzo-Morales J."/>
            <person name="Bateman A."/>
            <person name="Chiu C.H."/>
            <person name="Tang P."/>
            <person name="Hegemann P."/>
            <person name="Fromm H."/>
            <person name="Raoult D."/>
            <person name="Greub G."/>
            <person name="Miranda-Saavedra D."/>
            <person name="Chen N."/>
            <person name="Nash P."/>
            <person name="Ginger M.L."/>
            <person name="Horn M."/>
            <person name="Schaap P."/>
            <person name="Caler L."/>
            <person name="Loftus B."/>
        </authorList>
    </citation>
    <scope>NUCLEOTIDE SEQUENCE [LARGE SCALE GENOMIC DNA]</scope>
    <source>
        <strain evidence="7 8">Neff</strain>
    </source>
</reference>
<gene>
    <name evidence="7" type="ORF">ACA1_063420</name>
</gene>
<dbReference type="GeneID" id="14918289"/>
<dbReference type="InterPro" id="IPR015943">
    <property type="entry name" value="WD40/YVTN_repeat-like_dom_sf"/>
</dbReference>
<feature type="repeat" description="WD" evidence="5">
    <location>
        <begin position="61"/>
        <end position="102"/>
    </location>
</feature>
<dbReference type="OMA" id="DYEDDIM"/>
<dbReference type="EMBL" id="KB007974">
    <property type="protein sequence ID" value="ELR17578.1"/>
    <property type="molecule type" value="Genomic_DNA"/>
</dbReference>
<evidence type="ECO:0000256" key="1">
    <source>
        <dbReference type="ARBA" id="ARBA00004123"/>
    </source>
</evidence>
<dbReference type="AlphaFoldDB" id="L8GYI7"/>
<dbReference type="InterPro" id="IPR037850">
    <property type="entry name" value="RBBP5/Swd1"/>
</dbReference>
<dbReference type="SMART" id="SM00320">
    <property type="entry name" value="WD40"/>
    <property type="match status" value="6"/>
</dbReference>
<feature type="region of interest" description="Disordered" evidence="6">
    <location>
        <begin position="343"/>
        <end position="367"/>
    </location>
</feature>
<evidence type="ECO:0000256" key="4">
    <source>
        <dbReference type="ARBA" id="ARBA00023242"/>
    </source>
</evidence>
<evidence type="ECO:0000256" key="2">
    <source>
        <dbReference type="ARBA" id="ARBA00022574"/>
    </source>
</evidence>
<comment type="subcellular location">
    <subcellularLocation>
        <location evidence="1">Nucleus</location>
    </subcellularLocation>
</comment>
<evidence type="ECO:0000256" key="6">
    <source>
        <dbReference type="SAM" id="MobiDB-lite"/>
    </source>
</evidence>
<sequence>MNLELLNPFENEFPEVIEDCLEDGYACCCSPNRRGTLLAVGCLDGRVVIWDFDTRGIARVLKGHSHPISSVSWSRDGRKLLSASSDWTVKLWDVLSGNVDQTLQLESAALFCQIHPRDPNQYVVLPVMERPLLGNWKTGERTVLPHHTEEQKQDTKKQKMHVSAVSFNKKGDKIYTGDAKGFITIIDTKTLEIEHSFRVSGGSTIKSIQFSKSGKDFLLNSADRTLRAYDVDTLQHREFQDAVNKIQWKQCCFSCDGDFIIGGSAQKAEHNIYIWNRAFGRLVKILEGPKEGILDLVWHPLRPIIASISTSGVVYIWATNYTENWSAFAPDFTELQENEEYEEREDEFDIAEDEDDQGPGKKRKRVDEPGEVDIMTIDKVTAYSSGEEDELWFIPIVFDDASLPAPSPQAAAAYEGEGVAVPAPAPQ</sequence>
<dbReference type="InterPro" id="IPR001680">
    <property type="entry name" value="WD40_rpt"/>
</dbReference>
<dbReference type="Pfam" id="PF00400">
    <property type="entry name" value="WD40"/>
    <property type="match status" value="3"/>
</dbReference>
<dbReference type="PANTHER" id="PTHR44040:SF1">
    <property type="entry name" value="RETINOBLASTOMA-BINDING PROTEIN 5"/>
    <property type="match status" value="1"/>
</dbReference>
<dbReference type="PROSITE" id="PS50082">
    <property type="entry name" value="WD_REPEATS_2"/>
    <property type="match status" value="1"/>
</dbReference>
<proteinExistence type="predicted"/>
<keyword evidence="8" id="KW-1185">Reference proteome</keyword>
<evidence type="ECO:0000256" key="3">
    <source>
        <dbReference type="ARBA" id="ARBA00022737"/>
    </source>
</evidence>
<dbReference type="Proteomes" id="UP000011083">
    <property type="component" value="Unassembled WGS sequence"/>
</dbReference>
<dbReference type="RefSeq" id="XP_004339591.1">
    <property type="nucleotide sequence ID" value="XM_004339543.1"/>
</dbReference>
<dbReference type="OrthoDB" id="196858at2759"/>
<evidence type="ECO:0000313" key="7">
    <source>
        <dbReference type="EMBL" id="ELR17578.1"/>
    </source>
</evidence>
<keyword evidence="3" id="KW-0677">Repeat</keyword>
<evidence type="ECO:0000256" key="5">
    <source>
        <dbReference type="PROSITE-ProRule" id="PRU00221"/>
    </source>
</evidence>
<dbReference type="SUPFAM" id="SSF50978">
    <property type="entry name" value="WD40 repeat-like"/>
    <property type="match status" value="1"/>
</dbReference>
<name>L8GYI7_ACACF</name>
<dbReference type="PROSITE" id="PS00678">
    <property type="entry name" value="WD_REPEATS_1"/>
    <property type="match status" value="1"/>
</dbReference>
<keyword evidence="4" id="KW-0539">Nucleus</keyword>
<dbReference type="InterPro" id="IPR019775">
    <property type="entry name" value="WD40_repeat_CS"/>
</dbReference>
<dbReference type="KEGG" id="acan:ACA1_063420"/>
<protein>
    <submittedName>
        <fullName evidence="7">WD40 repeat protein, COMPASS complex protein</fullName>
    </submittedName>
</protein>
<keyword evidence="2 5" id="KW-0853">WD repeat</keyword>